<gene>
    <name evidence="1" type="ORF">NCTC13100_01520</name>
</gene>
<dbReference type="AlphaFoldDB" id="A0A379DKS4"/>
<accession>A0A379DKS4</accession>
<sequence length="100" mass="12025">MILYNTSFFIEKSLEQEFIDFYEKHLLSLIQAEGLFEKFAMFRITTQHDPEMAGYALHLYMRNREILGEYIERIQPEFAEVLSKRFGERVLSFSTEMEQI</sequence>
<name>A0A379DKS4_9PORP</name>
<dbReference type="RefSeq" id="WP_018360355.1">
    <property type="nucleotide sequence ID" value="NZ_UGTI01000001.1"/>
</dbReference>
<evidence type="ECO:0000313" key="1">
    <source>
        <dbReference type="EMBL" id="SUB78355.1"/>
    </source>
</evidence>
<proteinExistence type="predicted"/>
<reference evidence="1 2" key="1">
    <citation type="submission" date="2018-06" db="EMBL/GenBank/DDBJ databases">
        <authorList>
            <consortium name="Pathogen Informatics"/>
            <person name="Doyle S."/>
        </authorList>
    </citation>
    <scope>NUCLEOTIDE SEQUENCE [LARGE SCALE GENOMIC DNA]</scope>
    <source>
        <strain evidence="1 2">NCTC13100</strain>
    </source>
</reference>
<dbReference type="InterPro" id="IPR025563">
    <property type="entry name" value="DUF4286"/>
</dbReference>
<dbReference type="Pfam" id="PF14114">
    <property type="entry name" value="DUF4286"/>
    <property type="match status" value="1"/>
</dbReference>
<dbReference type="EMBL" id="UGTI01000001">
    <property type="protein sequence ID" value="SUB78355.1"/>
    <property type="molecule type" value="Genomic_DNA"/>
</dbReference>
<organism evidence="1 2">
    <name type="scientific">Porphyromonas macacae</name>
    <dbReference type="NCBI Taxonomy" id="28115"/>
    <lineage>
        <taxon>Bacteria</taxon>
        <taxon>Pseudomonadati</taxon>
        <taxon>Bacteroidota</taxon>
        <taxon>Bacteroidia</taxon>
        <taxon>Bacteroidales</taxon>
        <taxon>Porphyromonadaceae</taxon>
        <taxon>Porphyromonas</taxon>
    </lineage>
</organism>
<protein>
    <recommendedName>
        <fullName evidence="3">DUF4286 domain-containing protein</fullName>
    </recommendedName>
</protein>
<evidence type="ECO:0008006" key="3">
    <source>
        <dbReference type="Google" id="ProtNLM"/>
    </source>
</evidence>
<dbReference type="Proteomes" id="UP000254263">
    <property type="component" value="Unassembled WGS sequence"/>
</dbReference>
<evidence type="ECO:0000313" key="2">
    <source>
        <dbReference type="Proteomes" id="UP000254263"/>
    </source>
</evidence>